<protein>
    <submittedName>
        <fullName evidence="1">Predicted protein</fullName>
    </submittedName>
</protein>
<proteinExistence type="predicted"/>
<gene>
    <name evidence="1" type="ORF">NAEGRDRAFT_54882</name>
</gene>
<evidence type="ECO:0000313" key="1">
    <source>
        <dbReference type="EMBL" id="EFC35497.1"/>
    </source>
</evidence>
<evidence type="ECO:0000313" key="2">
    <source>
        <dbReference type="Proteomes" id="UP000006671"/>
    </source>
</evidence>
<accession>D2W603</accession>
<sequence>MKKCLVNGELPPIIMVSSDNDHKFAPSNRKGQVRMAFLWEIFNLDVLIHSSYAPNCSKYNRVEREMAQLSKVLIGHVDLDRKPFGEDKKAKQKNANAVLEKLKEIFLRAGPKYFVNSASVYQTERTPLLEHWPTFEEIDLFLEGKNQDDEKIKSLLKKIHTHSEQGNGLNLFVLRKCDDPTCCSPKRASKYWEITSSFGGFIPSPLIDPTRSNEKNEHFYSYEDRNKISGVQMDVDFPSLKGNAATCGKCNRRIHSEIDRKIHENICHPTRTDLLLDADISLEDKISSPVPTGTKGRSLAKHYSNLVEQAKQNALIEVEREQQLIQNLNNPQPLIRRKNKKK</sequence>
<dbReference type="OrthoDB" id="2390522at2759"/>
<dbReference type="KEGG" id="ngr:NAEGRDRAFT_54882"/>
<dbReference type="VEuPathDB" id="AmoebaDB:NAEGRDRAFT_54882"/>
<reference evidence="1 2" key="1">
    <citation type="journal article" date="2010" name="Cell">
        <title>The genome of Naegleria gruberi illuminates early eukaryotic versatility.</title>
        <authorList>
            <person name="Fritz-Laylin L.K."/>
            <person name="Prochnik S.E."/>
            <person name="Ginger M.L."/>
            <person name="Dacks J.B."/>
            <person name="Carpenter M.L."/>
            <person name="Field M.C."/>
            <person name="Kuo A."/>
            <person name="Paredez A."/>
            <person name="Chapman J."/>
            <person name="Pham J."/>
            <person name="Shu S."/>
            <person name="Neupane R."/>
            <person name="Cipriano M."/>
            <person name="Mancuso J."/>
            <person name="Tu H."/>
            <person name="Salamov A."/>
            <person name="Lindquist E."/>
            <person name="Shapiro H."/>
            <person name="Lucas S."/>
            <person name="Grigoriev I.V."/>
            <person name="Cande W.Z."/>
            <person name="Fulton C."/>
            <person name="Rokhsar D.S."/>
            <person name="Dawson S.C."/>
        </authorList>
    </citation>
    <scope>NUCLEOTIDE SEQUENCE [LARGE SCALE GENOMIC DNA]</scope>
    <source>
        <strain evidence="1 2">NEG-M</strain>
    </source>
</reference>
<name>D2W603_NAEGR</name>
<dbReference type="AlphaFoldDB" id="D2W603"/>
<dbReference type="InParanoid" id="D2W603"/>
<organism evidence="2">
    <name type="scientific">Naegleria gruberi</name>
    <name type="common">Amoeba</name>
    <dbReference type="NCBI Taxonomy" id="5762"/>
    <lineage>
        <taxon>Eukaryota</taxon>
        <taxon>Discoba</taxon>
        <taxon>Heterolobosea</taxon>
        <taxon>Tetramitia</taxon>
        <taxon>Eutetramitia</taxon>
        <taxon>Vahlkampfiidae</taxon>
        <taxon>Naegleria</taxon>
    </lineage>
</organism>
<dbReference type="RefSeq" id="XP_002668241.1">
    <property type="nucleotide sequence ID" value="XM_002668195.1"/>
</dbReference>
<keyword evidence="2" id="KW-1185">Reference proteome</keyword>
<dbReference type="GeneID" id="8856415"/>
<dbReference type="Proteomes" id="UP000006671">
    <property type="component" value="Unassembled WGS sequence"/>
</dbReference>
<dbReference type="EMBL" id="GG739185">
    <property type="protein sequence ID" value="EFC35497.1"/>
    <property type="molecule type" value="Genomic_DNA"/>
</dbReference>